<evidence type="ECO:0000313" key="3">
    <source>
        <dbReference type="Proteomes" id="UP000070133"/>
    </source>
</evidence>
<dbReference type="GO" id="GO:0004029">
    <property type="term" value="F:aldehyde dehydrogenase (NAD+) activity"/>
    <property type="evidence" value="ECO:0007669"/>
    <property type="project" value="TreeGrafter"/>
</dbReference>
<dbReference type="InterPro" id="IPR036291">
    <property type="entry name" value="NAD(P)-bd_dom_sf"/>
</dbReference>
<dbReference type="EMBL" id="LFZN01000173">
    <property type="protein sequence ID" value="KXS96505.1"/>
    <property type="molecule type" value="Genomic_DNA"/>
</dbReference>
<organism evidence="2 3">
    <name type="scientific">Pseudocercospora eumusae</name>
    <dbReference type="NCBI Taxonomy" id="321146"/>
    <lineage>
        <taxon>Eukaryota</taxon>
        <taxon>Fungi</taxon>
        <taxon>Dikarya</taxon>
        <taxon>Ascomycota</taxon>
        <taxon>Pezizomycotina</taxon>
        <taxon>Dothideomycetes</taxon>
        <taxon>Dothideomycetidae</taxon>
        <taxon>Mycosphaerellales</taxon>
        <taxon>Mycosphaerellaceae</taxon>
        <taxon>Pseudocercospora</taxon>
    </lineage>
</organism>
<evidence type="ECO:0000313" key="2">
    <source>
        <dbReference type="EMBL" id="KXS96505.1"/>
    </source>
</evidence>
<dbReference type="InterPro" id="IPR001509">
    <property type="entry name" value="Epimerase_deHydtase"/>
</dbReference>
<dbReference type="OrthoDB" id="428480at2759"/>
<dbReference type="SUPFAM" id="SSF51735">
    <property type="entry name" value="NAD(P)-binding Rossmann-fold domains"/>
    <property type="match status" value="1"/>
</dbReference>
<dbReference type="Proteomes" id="UP000070133">
    <property type="component" value="Unassembled WGS sequence"/>
</dbReference>
<comment type="caution">
    <text evidence="2">The sequence shown here is derived from an EMBL/GenBank/DDBJ whole genome shotgun (WGS) entry which is preliminary data.</text>
</comment>
<dbReference type="CDD" id="cd05262">
    <property type="entry name" value="SDR_a7"/>
    <property type="match status" value="1"/>
</dbReference>
<dbReference type="PANTHER" id="PTHR48079:SF9">
    <property type="entry name" value="PUTATIVE-RELATED"/>
    <property type="match status" value="1"/>
</dbReference>
<dbReference type="GO" id="GO:0005737">
    <property type="term" value="C:cytoplasm"/>
    <property type="evidence" value="ECO:0007669"/>
    <property type="project" value="TreeGrafter"/>
</dbReference>
<dbReference type="PANTHER" id="PTHR48079">
    <property type="entry name" value="PROTEIN YEEZ"/>
    <property type="match status" value="1"/>
</dbReference>
<protein>
    <recommendedName>
        <fullName evidence="1">NAD-dependent epimerase/dehydratase domain-containing protein</fullName>
    </recommendedName>
</protein>
<reference evidence="2 3" key="1">
    <citation type="submission" date="2015-07" db="EMBL/GenBank/DDBJ databases">
        <title>Comparative genomics of the Sigatoka disease complex on banana suggests a link between parallel evolutionary changes in Pseudocercospora fijiensis and Pseudocercospora eumusae and increased virulence on the banana host.</title>
        <authorList>
            <person name="Chang T.-C."/>
            <person name="Salvucci A."/>
            <person name="Crous P.W."/>
            <person name="Stergiopoulos I."/>
        </authorList>
    </citation>
    <scope>NUCLEOTIDE SEQUENCE [LARGE SCALE GENOMIC DNA]</scope>
    <source>
        <strain evidence="2 3">CBS 114824</strain>
    </source>
</reference>
<sequence>MHIFVTGASGFVGQATLAELTSHGHQVSGLARNDASADKVAQQGAQVVRGGLEDLETIKKAAQDSDAVLHLAFIHDFSSPEAIAKSNAADRELIAAVGEALAGSNKPFVIVSGTLGLPRGQLATEDSEPIREGPMAERQQAADLLFALSKDNSFKGILVRLPPTVHGKGDQGFITMLGNIAKQNGFVTYIDEGANRWPATHRNDVASMLRLAVEKGTTGAIYHAVAEEGVAMKDIMTALGSKLQLPVQSKTPEEGHSLLGFFGYIVGADNPTSSEKSRKTLGWQPTQAGLVEDIAQSYF</sequence>
<feature type="domain" description="NAD-dependent epimerase/dehydratase" evidence="1">
    <location>
        <begin position="3"/>
        <end position="222"/>
    </location>
</feature>
<proteinExistence type="predicted"/>
<dbReference type="AlphaFoldDB" id="A0A139H205"/>
<dbReference type="InterPro" id="IPR051783">
    <property type="entry name" value="NAD(P)-dependent_oxidoreduct"/>
</dbReference>
<accession>A0A139H205</accession>
<dbReference type="Gene3D" id="3.40.50.720">
    <property type="entry name" value="NAD(P)-binding Rossmann-like Domain"/>
    <property type="match status" value="1"/>
</dbReference>
<name>A0A139H205_9PEZI</name>
<gene>
    <name evidence="2" type="ORF">AC578_6311</name>
</gene>
<keyword evidence="3" id="KW-1185">Reference proteome</keyword>
<dbReference type="Pfam" id="PF01370">
    <property type="entry name" value="Epimerase"/>
    <property type="match status" value="1"/>
</dbReference>
<evidence type="ECO:0000259" key="1">
    <source>
        <dbReference type="Pfam" id="PF01370"/>
    </source>
</evidence>